<feature type="region of interest" description="Disordered" evidence="1">
    <location>
        <begin position="32"/>
        <end position="61"/>
    </location>
</feature>
<accession>A0A1H1MQJ2</accession>
<keyword evidence="3" id="KW-1185">Reference proteome</keyword>
<gene>
    <name evidence="2" type="ORF">SAMN04489860_0299</name>
</gene>
<protein>
    <submittedName>
        <fullName evidence="2">Uncharacterized protein</fullName>
    </submittedName>
</protein>
<evidence type="ECO:0000313" key="2">
    <source>
        <dbReference type="EMBL" id="SDR88635.1"/>
    </source>
</evidence>
<reference evidence="2 3" key="1">
    <citation type="submission" date="2016-10" db="EMBL/GenBank/DDBJ databases">
        <authorList>
            <person name="de Groot N.N."/>
        </authorList>
    </citation>
    <scope>NUCLEOTIDE SEQUENCE [LARGE SCALE GENOMIC DNA]</scope>
    <source>
        <strain evidence="2 3">DSM 22126</strain>
    </source>
</reference>
<dbReference type="Proteomes" id="UP000185663">
    <property type="component" value="Chromosome I"/>
</dbReference>
<dbReference type="EMBL" id="LT629776">
    <property type="protein sequence ID" value="SDR88635.1"/>
    <property type="molecule type" value="Genomic_DNA"/>
</dbReference>
<proteinExistence type="predicted"/>
<evidence type="ECO:0000256" key="1">
    <source>
        <dbReference type="SAM" id="MobiDB-lite"/>
    </source>
</evidence>
<organism evidence="2 3">
    <name type="scientific">Paraoerskovia marina</name>
    <dbReference type="NCBI Taxonomy" id="545619"/>
    <lineage>
        <taxon>Bacteria</taxon>
        <taxon>Bacillati</taxon>
        <taxon>Actinomycetota</taxon>
        <taxon>Actinomycetes</taxon>
        <taxon>Micrococcales</taxon>
        <taxon>Cellulomonadaceae</taxon>
        <taxon>Paraoerskovia</taxon>
    </lineage>
</organism>
<name>A0A1H1MQJ2_9CELL</name>
<evidence type="ECO:0000313" key="3">
    <source>
        <dbReference type="Proteomes" id="UP000185663"/>
    </source>
</evidence>
<dbReference type="AlphaFoldDB" id="A0A1H1MQJ2"/>
<sequence>MAAVIAGLGGCANPLDELSESGVEKIVEEGLNSADGEGDSDVDLGIGGSADLPDDWPAEIPAPAGNVVMSTKIDGSWTASISTDTAGVEAYLAELESSGFVSGDEIDLGGMTSATYSASGPYAVTVSSITDDEAAEVVMNVMVLPDEQVE</sequence>
<dbReference type="STRING" id="545619.SAMN04489860_0299"/>